<name>A0ABQ6T2U1_9GAMM</name>
<reference evidence="2 3" key="1">
    <citation type="journal article" date="2020" name="Antonie Van Leeuwenhoek">
        <title>Stenotrophomonas cyclobalanopsidis sp. nov., isolated from the leaf spot disease of Cyclobalanopsis patelliformis.</title>
        <authorList>
            <person name="Bian D.R."/>
            <person name="Xue H."/>
            <person name="Piao C.G."/>
            <person name="Li Y."/>
        </authorList>
    </citation>
    <scope>NUCLEOTIDE SEQUENCE [LARGE SCALE GENOMIC DNA]</scope>
    <source>
        <strain evidence="2 3">TPQG1-4</strain>
    </source>
</reference>
<dbReference type="Gene3D" id="3.30.450.180">
    <property type="match status" value="1"/>
</dbReference>
<evidence type="ECO:0000259" key="1">
    <source>
        <dbReference type="SMART" id="SM00530"/>
    </source>
</evidence>
<gene>
    <name evidence="2" type="ORF">FJU31_05770</name>
</gene>
<dbReference type="SMART" id="SM00530">
    <property type="entry name" value="HTH_XRE"/>
    <property type="match status" value="1"/>
</dbReference>
<feature type="domain" description="HTH cro/C1-type" evidence="1">
    <location>
        <begin position="9"/>
        <end position="80"/>
    </location>
</feature>
<dbReference type="Gene3D" id="1.10.260.40">
    <property type="entry name" value="lambda repressor-like DNA-binding domains"/>
    <property type="match status" value="1"/>
</dbReference>
<organism evidence="2 3">
    <name type="scientific">Stenotrophomonas cyclobalanopsidis</name>
    <dbReference type="NCBI Taxonomy" id="2771362"/>
    <lineage>
        <taxon>Bacteria</taxon>
        <taxon>Pseudomonadati</taxon>
        <taxon>Pseudomonadota</taxon>
        <taxon>Gammaproteobacteria</taxon>
        <taxon>Lysobacterales</taxon>
        <taxon>Lysobacteraceae</taxon>
        <taxon>Stenotrophomonas</taxon>
    </lineage>
</organism>
<dbReference type="RefSeq" id="WP_150453891.1">
    <property type="nucleotide sequence ID" value="NZ_VYKI01000005.1"/>
</dbReference>
<evidence type="ECO:0000313" key="3">
    <source>
        <dbReference type="Proteomes" id="UP000326367"/>
    </source>
</evidence>
<dbReference type="PANTHER" id="PTHR35010:SF2">
    <property type="entry name" value="BLL4672 PROTEIN"/>
    <property type="match status" value="1"/>
</dbReference>
<dbReference type="CDD" id="cd00093">
    <property type="entry name" value="HTH_XRE"/>
    <property type="match status" value="1"/>
</dbReference>
<dbReference type="Pfam" id="PF13560">
    <property type="entry name" value="HTH_31"/>
    <property type="match status" value="1"/>
</dbReference>
<dbReference type="InterPro" id="IPR001387">
    <property type="entry name" value="Cro/C1-type_HTH"/>
</dbReference>
<protein>
    <submittedName>
        <fullName evidence="2">Helix-turn-helix domain-containing protein</fullName>
    </submittedName>
</protein>
<dbReference type="InterPro" id="IPR041413">
    <property type="entry name" value="MLTR_LBD"/>
</dbReference>
<dbReference type="SUPFAM" id="SSF47413">
    <property type="entry name" value="lambda repressor-like DNA-binding domains"/>
    <property type="match status" value="1"/>
</dbReference>
<dbReference type="Pfam" id="PF17765">
    <property type="entry name" value="MLTR_LBD"/>
    <property type="match status" value="1"/>
</dbReference>
<sequence>MNQHSLGEFLKSRRARLDPASFGFETGRRRTPGLRREEVAQRASISPTWYTWLEQGRGGAPSAEVLDRIAAALRLTDAEREHVYMLGLGRPPEVKYRSGDSISPRLQRVLDALAYSPALIRTPTWDVVAWNHAATVLLTDYAQVPARERNILRFIFSNSRVRSAQDDWSSVARFVVASLRADAIRAGAETEVAELAAELSASSTEFAALWRSNDVASEGDGSKRLKHPELGLLELDFSTFAVEARPDLSMIVYTAGNAETLQRISAFIEARR</sequence>
<evidence type="ECO:0000313" key="2">
    <source>
        <dbReference type="EMBL" id="KAA9001471.1"/>
    </source>
</evidence>
<dbReference type="Proteomes" id="UP000326367">
    <property type="component" value="Unassembled WGS sequence"/>
</dbReference>
<accession>A0ABQ6T2U1</accession>
<proteinExistence type="predicted"/>
<dbReference type="InterPro" id="IPR010982">
    <property type="entry name" value="Lambda_DNA-bd_dom_sf"/>
</dbReference>
<dbReference type="PANTHER" id="PTHR35010">
    <property type="entry name" value="BLL4672 PROTEIN-RELATED"/>
    <property type="match status" value="1"/>
</dbReference>
<comment type="caution">
    <text evidence="2">The sequence shown here is derived from an EMBL/GenBank/DDBJ whole genome shotgun (WGS) entry which is preliminary data.</text>
</comment>
<dbReference type="EMBL" id="VYKI01000005">
    <property type="protein sequence ID" value="KAA9001471.1"/>
    <property type="molecule type" value="Genomic_DNA"/>
</dbReference>
<keyword evidence="3" id="KW-1185">Reference proteome</keyword>